<dbReference type="InterPro" id="IPR039178">
    <property type="entry name" value="Lag2"/>
</dbReference>
<feature type="region of interest" description="Disordered" evidence="1">
    <location>
        <begin position="231"/>
        <end position="258"/>
    </location>
</feature>
<proteinExistence type="predicted"/>
<dbReference type="eggNOG" id="ENOG502THRJ">
    <property type="taxonomic scope" value="Eukaryota"/>
</dbReference>
<dbReference type="GO" id="GO:0001708">
    <property type="term" value="P:cell fate specification"/>
    <property type="evidence" value="ECO:0007669"/>
    <property type="project" value="InterPro"/>
</dbReference>
<feature type="region of interest" description="Disordered" evidence="1">
    <location>
        <begin position="158"/>
        <end position="187"/>
    </location>
</feature>
<dbReference type="PANTHER" id="PTHR22669:SF17">
    <property type="entry name" value="SECRETED PROTEIN"/>
    <property type="match status" value="1"/>
</dbReference>
<gene>
    <name evidence="2" type="ORF">CAEBREN_17441</name>
</gene>
<keyword evidence="3" id="KW-1185">Reference proteome</keyword>
<dbReference type="OrthoDB" id="5823410at2759"/>
<dbReference type="OMA" id="IFECDEN"/>
<reference evidence="3" key="1">
    <citation type="submission" date="2011-07" db="EMBL/GenBank/DDBJ databases">
        <authorList>
            <consortium name="Caenorhabditis brenneri Sequencing and Analysis Consortium"/>
            <person name="Wilson R.K."/>
        </authorList>
    </citation>
    <scope>NUCLEOTIDE SEQUENCE [LARGE SCALE GENOMIC DNA]</scope>
    <source>
        <strain evidence="3">PB2801</strain>
    </source>
</reference>
<dbReference type="Proteomes" id="UP000008068">
    <property type="component" value="Unassembled WGS sequence"/>
</dbReference>
<evidence type="ECO:0000256" key="1">
    <source>
        <dbReference type="SAM" id="MobiDB-lite"/>
    </source>
</evidence>
<dbReference type="GO" id="GO:0005112">
    <property type="term" value="F:Notch binding"/>
    <property type="evidence" value="ECO:0007669"/>
    <property type="project" value="InterPro"/>
</dbReference>
<evidence type="ECO:0000313" key="2">
    <source>
        <dbReference type="EMBL" id="EGT53859.1"/>
    </source>
</evidence>
<dbReference type="FunCoup" id="G0N6K0">
    <property type="interactions" value="371"/>
</dbReference>
<organism evidence="3">
    <name type="scientific">Caenorhabditis brenneri</name>
    <name type="common">Nematode worm</name>
    <dbReference type="NCBI Taxonomy" id="135651"/>
    <lineage>
        <taxon>Eukaryota</taxon>
        <taxon>Metazoa</taxon>
        <taxon>Ecdysozoa</taxon>
        <taxon>Nematoda</taxon>
        <taxon>Chromadorea</taxon>
        <taxon>Rhabditida</taxon>
        <taxon>Rhabditina</taxon>
        <taxon>Rhabditomorpha</taxon>
        <taxon>Rhabditoidea</taxon>
        <taxon>Rhabditidae</taxon>
        <taxon>Peloderinae</taxon>
        <taxon>Caenorhabditis</taxon>
    </lineage>
</organism>
<dbReference type="GO" id="GO:0007219">
    <property type="term" value="P:Notch signaling pathway"/>
    <property type="evidence" value="ECO:0007669"/>
    <property type="project" value="InterPro"/>
</dbReference>
<dbReference type="InParanoid" id="G0N6K0"/>
<evidence type="ECO:0000313" key="3">
    <source>
        <dbReference type="Proteomes" id="UP000008068"/>
    </source>
</evidence>
<dbReference type="AlphaFoldDB" id="G0N6K0"/>
<sequence length="364" mass="41248">MEIRLQSEFRQDATVTVTRCGNETVIALPIGLHAGKERRLGAFPIEFSDYYDLSIVGGRVEKLGISKSIYTAHFEPTRGTMAPQQLYLPFNGFELIFECDENWSGPKCDVACGSDCNVNRQNLTMELSTDYTVDMTKLPEIVKRLKETTKVDNQIRKKEEEKKEEKVEEKEEEDTWKRRNLEKDSSERPGSIFADLFKTILSLKDRLADSEQLDENPIQIKVKMNRSGLASVSTSDTENDTNDDVAIDSESPFGLPMDPMSMIQRIMEKKREKKVDNTEEFGKHSYAQKLLGMKHDKPPSRFNIMDGPGGMPSPFGPLMSMMPMLGMMPRIVRHTPEQSPHVVVAEGSGVNDFDLDQIIKTRSP</sequence>
<feature type="compositionally biased region" description="Acidic residues" evidence="1">
    <location>
        <begin position="237"/>
        <end position="247"/>
    </location>
</feature>
<protein>
    <submittedName>
        <fullName evidence="2">Uncharacterized protein</fullName>
    </submittedName>
</protein>
<name>G0N6K0_CAEBE</name>
<dbReference type="EMBL" id="GL379844">
    <property type="protein sequence ID" value="EGT53859.1"/>
    <property type="molecule type" value="Genomic_DNA"/>
</dbReference>
<dbReference type="GO" id="GO:0005886">
    <property type="term" value="C:plasma membrane"/>
    <property type="evidence" value="ECO:0007669"/>
    <property type="project" value="TreeGrafter"/>
</dbReference>
<dbReference type="PANTHER" id="PTHR22669">
    <property type="entry name" value="DELTA/SERRATE/LAG-2 DOMAIN PROTEIN"/>
    <property type="match status" value="1"/>
</dbReference>
<dbReference type="HOGENOM" id="CLU_816920_0_0_1"/>
<accession>G0N6K0</accession>